<comment type="caution">
    <text evidence="1">The sequence shown here is derived from an EMBL/GenBank/DDBJ whole genome shotgun (WGS) entry which is preliminary data.</text>
</comment>
<protein>
    <submittedName>
        <fullName evidence="1">Uncharacterized protein</fullName>
    </submittedName>
</protein>
<keyword evidence="2" id="KW-1185">Reference proteome</keyword>
<sequence>MRHAMEDLQRAWQEVSESWQDQVSQQFSQQYLEPLIPVTKRTLDAISRMQDLTKKMQRDCES</sequence>
<gene>
    <name evidence="1" type="ORF">Pla144_39030</name>
</gene>
<dbReference type="Proteomes" id="UP000318437">
    <property type="component" value="Unassembled WGS sequence"/>
</dbReference>
<dbReference type="EMBL" id="SJPS01000006">
    <property type="protein sequence ID" value="TWU23728.1"/>
    <property type="molecule type" value="Genomic_DNA"/>
</dbReference>
<accession>A0A5C6CH96</accession>
<reference evidence="1 2" key="1">
    <citation type="submission" date="2019-02" db="EMBL/GenBank/DDBJ databases">
        <title>Deep-cultivation of Planctomycetes and their phenomic and genomic characterization uncovers novel biology.</title>
        <authorList>
            <person name="Wiegand S."/>
            <person name="Jogler M."/>
            <person name="Boedeker C."/>
            <person name="Pinto D."/>
            <person name="Vollmers J."/>
            <person name="Rivas-Marin E."/>
            <person name="Kohn T."/>
            <person name="Peeters S.H."/>
            <person name="Heuer A."/>
            <person name="Rast P."/>
            <person name="Oberbeckmann S."/>
            <person name="Bunk B."/>
            <person name="Jeske O."/>
            <person name="Meyerdierks A."/>
            <person name="Storesund J.E."/>
            <person name="Kallscheuer N."/>
            <person name="Luecker S."/>
            <person name="Lage O.M."/>
            <person name="Pohl T."/>
            <person name="Merkel B.J."/>
            <person name="Hornburger P."/>
            <person name="Mueller R.-W."/>
            <person name="Bruemmer F."/>
            <person name="Labrenz M."/>
            <person name="Spormann A.M."/>
            <person name="Op Den Camp H."/>
            <person name="Overmann J."/>
            <person name="Amann R."/>
            <person name="Jetten M.S.M."/>
            <person name="Mascher T."/>
            <person name="Medema M.H."/>
            <person name="Devos D.P."/>
            <person name="Kaster A.-K."/>
            <person name="Ovreas L."/>
            <person name="Rohde M."/>
            <person name="Galperin M.Y."/>
            <person name="Jogler C."/>
        </authorList>
    </citation>
    <scope>NUCLEOTIDE SEQUENCE [LARGE SCALE GENOMIC DNA]</scope>
    <source>
        <strain evidence="1 2">Pla144</strain>
    </source>
</reference>
<name>A0A5C6CH96_9BACT</name>
<proteinExistence type="predicted"/>
<evidence type="ECO:0000313" key="1">
    <source>
        <dbReference type="EMBL" id="TWU23728.1"/>
    </source>
</evidence>
<organism evidence="1 2">
    <name type="scientific">Bythopirellula polymerisocia</name>
    <dbReference type="NCBI Taxonomy" id="2528003"/>
    <lineage>
        <taxon>Bacteria</taxon>
        <taxon>Pseudomonadati</taxon>
        <taxon>Planctomycetota</taxon>
        <taxon>Planctomycetia</taxon>
        <taxon>Pirellulales</taxon>
        <taxon>Lacipirellulaceae</taxon>
        <taxon>Bythopirellula</taxon>
    </lineage>
</organism>
<evidence type="ECO:0000313" key="2">
    <source>
        <dbReference type="Proteomes" id="UP000318437"/>
    </source>
</evidence>
<dbReference type="AlphaFoldDB" id="A0A5C6CH96"/>